<keyword evidence="1" id="KW-1133">Transmembrane helix</keyword>
<feature type="transmembrane region" description="Helical" evidence="1">
    <location>
        <begin position="315"/>
        <end position="337"/>
    </location>
</feature>
<organism evidence="2 3">
    <name type="scientific">Halohasta litorea</name>
    <dbReference type="NCBI Taxonomy" id="869891"/>
    <lineage>
        <taxon>Archaea</taxon>
        <taxon>Methanobacteriati</taxon>
        <taxon>Methanobacteriota</taxon>
        <taxon>Stenosarchaea group</taxon>
        <taxon>Halobacteria</taxon>
        <taxon>Halobacteriales</taxon>
        <taxon>Haloferacaceae</taxon>
        <taxon>Halohasta</taxon>
    </lineage>
</organism>
<feature type="transmembrane region" description="Helical" evidence="1">
    <location>
        <begin position="99"/>
        <end position="120"/>
    </location>
</feature>
<keyword evidence="1" id="KW-0812">Transmembrane</keyword>
<reference evidence="2 3" key="1">
    <citation type="journal article" date="2019" name="Int. J. Syst. Evol. Microbiol.">
        <title>The Global Catalogue of Microorganisms (GCM) 10K type strain sequencing project: providing services to taxonomists for standard genome sequencing and annotation.</title>
        <authorList>
            <consortium name="The Broad Institute Genomics Platform"/>
            <consortium name="The Broad Institute Genome Sequencing Center for Infectious Disease"/>
            <person name="Wu L."/>
            <person name="Ma J."/>
        </authorList>
    </citation>
    <scope>NUCLEOTIDE SEQUENCE [LARGE SCALE GENOMIC DNA]</scope>
    <source>
        <strain evidence="2 3">CGMCC 1.10593</strain>
    </source>
</reference>
<keyword evidence="3" id="KW-1185">Reference proteome</keyword>
<sequence length="423" mass="44909">MALGVVERASTPRPELFAVLVGNGLPLIGVVALGWDAAALLFLYWLELGVLSLLAVVRALFAGRPSEFNGDPLILGALAHRTASVGIPRTDVAVRLSSLLVLHVAVPVLAVLWFLVGAFTVGVVGDGSLTEATLGTVMLAAVGILLSETAETAADYFYRGVYRDHSAQTAIRGVLVRGMTLFVGGLFTVMAVALVSDSIASDVPISELDAAVVGTPLLVGIVGVKFGLDLAGVYGDRLATFDESTEILWGWAYEPPTVEPVETTLSGAVDRIRPDRRGRLIGGVANLCHRPGAAGVGVFVLAIAGLFATGQVWDLAALLVGVAVVVPGGLLSVDYWLRYGAVEYRTDGEAIVAVDRLFGGGLWRVEPWDETDLRVERDRLDEFLGTHTVVVELVGGETFRLPRLAHPQPILDTFDRRADWPGE</sequence>
<proteinExistence type="predicted"/>
<dbReference type="EMBL" id="JBHUDM010000001">
    <property type="protein sequence ID" value="MFD1640751.1"/>
    <property type="molecule type" value="Genomic_DNA"/>
</dbReference>
<accession>A0ABD6D404</accession>
<feature type="transmembrane region" description="Helical" evidence="1">
    <location>
        <begin position="16"/>
        <end position="35"/>
    </location>
</feature>
<feature type="transmembrane region" description="Helical" evidence="1">
    <location>
        <begin position="174"/>
        <end position="196"/>
    </location>
</feature>
<evidence type="ECO:0000313" key="2">
    <source>
        <dbReference type="EMBL" id="MFD1640751.1"/>
    </source>
</evidence>
<feature type="transmembrane region" description="Helical" evidence="1">
    <location>
        <begin position="208"/>
        <end position="228"/>
    </location>
</feature>
<dbReference type="Proteomes" id="UP001597052">
    <property type="component" value="Unassembled WGS sequence"/>
</dbReference>
<name>A0ABD6D404_9EURY</name>
<gene>
    <name evidence="2" type="ORF">ACFSBW_02520</name>
</gene>
<keyword evidence="1" id="KW-0472">Membrane</keyword>
<dbReference type="Pfam" id="PF20108">
    <property type="entry name" value="DUF6498"/>
    <property type="match status" value="1"/>
</dbReference>
<feature type="transmembrane region" description="Helical" evidence="1">
    <location>
        <begin position="287"/>
        <end position="309"/>
    </location>
</feature>
<comment type="caution">
    <text evidence="2">The sequence shown here is derived from an EMBL/GenBank/DDBJ whole genome shotgun (WGS) entry which is preliminary data.</text>
</comment>
<evidence type="ECO:0000313" key="3">
    <source>
        <dbReference type="Proteomes" id="UP001597052"/>
    </source>
</evidence>
<feature type="transmembrane region" description="Helical" evidence="1">
    <location>
        <begin position="41"/>
        <end position="61"/>
    </location>
</feature>
<dbReference type="AlphaFoldDB" id="A0ABD6D404"/>
<dbReference type="RefSeq" id="WP_256394449.1">
    <property type="nucleotide sequence ID" value="NZ_JANHDJ010000001.1"/>
</dbReference>
<feature type="transmembrane region" description="Helical" evidence="1">
    <location>
        <begin position="132"/>
        <end position="153"/>
    </location>
</feature>
<evidence type="ECO:0000256" key="1">
    <source>
        <dbReference type="SAM" id="Phobius"/>
    </source>
</evidence>
<dbReference type="InterPro" id="IPR045466">
    <property type="entry name" value="DUF6498"/>
</dbReference>
<protein>
    <submittedName>
        <fullName evidence="2">DUF6498-containing protein</fullName>
    </submittedName>
</protein>